<dbReference type="AlphaFoldDB" id="A0A9Q9AYV7"/>
<dbReference type="Gene3D" id="3.40.50.300">
    <property type="entry name" value="P-loop containing nucleotide triphosphate hydrolases"/>
    <property type="match status" value="1"/>
</dbReference>
<dbReference type="SMART" id="SM00382">
    <property type="entry name" value="AAA"/>
    <property type="match status" value="1"/>
</dbReference>
<dbReference type="PANTHER" id="PTHR46411:SF3">
    <property type="entry name" value="AAA+ ATPASE DOMAIN-CONTAINING PROTEIN"/>
    <property type="match status" value="1"/>
</dbReference>
<evidence type="ECO:0000313" key="2">
    <source>
        <dbReference type="EMBL" id="USW58537.1"/>
    </source>
</evidence>
<reference evidence="2" key="1">
    <citation type="submission" date="2022-06" db="EMBL/GenBank/DDBJ databases">
        <title>Complete genome sequences of two strains of the flax pathogen Septoria linicola.</title>
        <authorList>
            <person name="Lapalu N."/>
            <person name="Simon A."/>
            <person name="Demenou B."/>
            <person name="Paumier D."/>
            <person name="Guillot M.-P."/>
            <person name="Gout L."/>
            <person name="Valade R."/>
        </authorList>
    </citation>
    <scope>NUCLEOTIDE SEQUENCE</scope>
    <source>
        <strain evidence="2">SE15195</strain>
    </source>
</reference>
<dbReference type="PANTHER" id="PTHR46411">
    <property type="entry name" value="FAMILY ATPASE, PUTATIVE-RELATED"/>
    <property type="match status" value="1"/>
</dbReference>
<dbReference type="Pfam" id="PF00004">
    <property type="entry name" value="AAA"/>
    <property type="match status" value="1"/>
</dbReference>
<dbReference type="OrthoDB" id="10042665at2759"/>
<proteinExistence type="predicted"/>
<gene>
    <name evidence="2" type="ORF">Slin15195_G118560</name>
</gene>
<dbReference type="InterPro" id="IPR003959">
    <property type="entry name" value="ATPase_AAA_core"/>
</dbReference>
<dbReference type="SUPFAM" id="SSF52540">
    <property type="entry name" value="P-loop containing nucleoside triphosphate hydrolases"/>
    <property type="match status" value="1"/>
</dbReference>
<dbReference type="GO" id="GO:0016887">
    <property type="term" value="F:ATP hydrolysis activity"/>
    <property type="evidence" value="ECO:0007669"/>
    <property type="project" value="InterPro"/>
</dbReference>
<keyword evidence="3" id="KW-1185">Reference proteome</keyword>
<dbReference type="Proteomes" id="UP001056384">
    <property type="component" value="Chromosome 11"/>
</dbReference>
<dbReference type="GO" id="GO:0005524">
    <property type="term" value="F:ATP binding"/>
    <property type="evidence" value="ECO:0007669"/>
    <property type="project" value="InterPro"/>
</dbReference>
<evidence type="ECO:0000259" key="1">
    <source>
        <dbReference type="SMART" id="SM00382"/>
    </source>
</evidence>
<dbReference type="InterPro" id="IPR003593">
    <property type="entry name" value="AAA+_ATPase"/>
</dbReference>
<sequence length="350" mass="38523">MTPGQLQVMMPKKKDAACGLVGSTHGTYTILENMDNHPVLGQGSIKLRLLPENITHRSALLEHHRWTETVFNISPEAFCRPVVRGYCLTLKDRGTFAVGNISDVKWNDNAFGALVTPPARKKILEALVKQQQVHKTDTEIDDVVASKGQGLVLLLPGPAGTGKTLTAESIADHLRIPLYAVSTAELGDTVAEIEAHFGQVSKLAASWNAVLLLDEADAFLEKRTDSPEARDRNKRVAAFLRILEYYKGILVLTTNRIVAFDDAFHCRIHLILPFKALDIPARKSVWTNFLGGAAIEDEDIDSFAAEELNGRQIKNIMKMAKLLAKEGGEDLQGKHIKVVMSVVKEAAEME</sequence>
<protein>
    <submittedName>
        <fullName evidence="2">AAA+ ATPase domain, ATPase, AAA-type, core</fullName>
    </submittedName>
</protein>
<dbReference type="InterPro" id="IPR027417">
    <property type="entry name" value="P-loop_NTPase"/>
</dbReference>
<accession>A0A9Q9AYV7</accession>
<evidence type="ECO:0000313" key="3">
    <source>
        <dbReference type="Proteomes" id="UP001056384"/>
    </source>
</evidence>
<dbReference type="CDD" id="cd19481">
    <property type="entry name" value="RecA-like_protease"/>
    <property type="match status" value="1"/>
</dbReference>
<name>A0A9Q9AYV7_9PEZI</name>
<feature type="domain" description="AAA+ ATPase" evidence="1">
    <location>
        <begin position="149"/>
        <end position="274"/>
    </location>
</feature>
<dbReference type="EMBL" id="CP099428">
    <property type="protein sequence ID" value="USW58537.1"/>
    <property type="molecule type" value="Genomic_DNA"/>
</dbReference>
<organism evidence="2 3">
    <name type="scientific">Septoria linicola</name>
    <dbReference type="NCBI Taxonomy" id="215465"/>
    <lineage>
        <taxon>Eukaryota</taxon>
        <taxon>Fungi</taxon>
        <taxon>Dikarya</taxon>
        <taxon>Ascomycota</taxon>
        <taxon>Pezizomycotina</taxon>
        <taxon>Dothideomycetes</taxon>
        <taxon>Dothideomycetidae</taxon>
        <taxon>Mycosphaerellales</taxon>
        <taxon>Mycosphaerellaceae</taxon>
        <taxon>Septoria</taxon>
    </lineage>
</organism>